<dbReference type="OrthoDB" id="3945577at2759"/>
<sequence>MSPDLNSLTPGTAFPRLPSSSNGQQQTPRQASNPTSRRASQIFPMNPPPLPLASPSGVLPTSVQNMPFPPLSPTITAESTGSGSGLPIRHPRPMTAAELHLELEKEQEAVVFLPFTL</sequence>
<dbReference type="EMBL" id="MU007070">
    <property type="protein sequence ID" value="KAF2425305.1"/>
    <property type="molecule type" value="Genomic_DNA"/>
</dbReference>
<evidence type="ECO:0000313" key="3">
    <source>
        <dbReference type="Proteomes" id="UP000800235"/>
    </source>
</evidence>
<accession>A0A9P4NKJ5</accession>
<reference evidence="2" key="1">
    <citation type="journal article" date="2020" name="Stud. Mycol.">
        <title>101 Dothideomycetes genomes: a test case for predicting lifestyles and emergence of pathogens.</title>
        <authorList>
            <person name="Haridas S."/>
            <person name="Albert R."/>
            <person name="Binder M."/>
            <person name="Bloem J."/>
            <person name="Labutti K."/>
            <person name="Salamov A."/>
            <person name="Andreopoulos B."/>
            <person name="Baker S."/>
            <person name="Barry K."/>
            <person name="Bills G."/>
            <person name="Bluhm B."/>
            <person name="Cannon C."/>
            <person name="Castanera R."/>
            <person name="Culley D."/>
            <person name="Daum C."/>
            <person name="Ezra D."/>
            <person name="Gonzalez J."/>
            <person name="Henrissat B."/>
            <person name="Kuo A."/>
            <person name="Liang C."/>
            <person name="Lipzen A."/>
            <person name="Lutzoni F."/>
            <person name="Magnuson J."/>
            <person name="Mondo S."/>
            <person name="Nolan M."/>
            <person name="Ohm R."/>
            <person name="Pangilinan J."/>
            <person name="Park H.-J."/>
            <person name="Ramirez L."/>
            <person name="Alfaro M."/>
            <person name="Sun H."/>
            <person name="Tritt A."/>
            <person name="Yoshinaga Y."/>
            <person name="Zwiers L.-H."/>
            <person name="Turgeon B."/>
            <person name="Goodwin S."/>
            <person name="Spatafora J."/>
            <person name="Crous P."/>
            <person name="Grigoriev I."/>
        </authorList>
    </citation>
    <scope>NUCLEOTIDE SEQUENCE</scope>
    <source>
        <strain evidence="2">CBS 130266</strain>
    </source>
</reference>
<evidence type="ECO:0000313" key="2">
    <source>
        <dbReference type="EMBL" id="KAF2425305.1"/>
    </source>
</evidence>
<organism evidence="2 3">
    <name type="scientific">Tothia fuscella</name>
    <dbReference type="NCBI Taxonomy" id="1048955"/>
    <lineage>
        <taxon>Eukaryota</taxon>
        <taxon>Fungi</taxon>
        <taxon>Dikarya</taxon>
        <taxon>Ascomycota</taxon>
        <taxon>Pezizomycotina</taxon>
        <taxon>Dothideomycetes</taxon>
        <taxon>Pleosporomycetidae</taxon>
        <taxon>Venturiales</taxon>
        <taxon>Cylindrosympodiaceae</taxon>
        <taxon>Tothia</taxon>
    </lineage>
</organism>
<dbReference type="PANTHER" id="PTHR39610:SF1">
    <property type="match status" value="1"/>
</dbReference>
<feature type="compositionally biased region" description="Polar residues" evidence="1">
    <location>
        <begin position="18"/>
        <end position="39"/>
    </location>
</feature>
<gene>
    <name evidence="2" type="ORF">EJ08DRAFT_652105</name>
</gene>
<evidence type="ECO:0000256" key="1">
    <source>
        <dbReference type="SAM" id="MobiDB-lite"/>
    </source>
</evidence>
<dbReference type="AlphaFoldDB" id="A0A9P4NKJ5"/>
<feature type="compositionally biased region" description="Polar residues" evidence="1">
    <location>
        <begin position="1"/>
        <end position="10"/>
    </location>
</feature>
<dbReference type="PANTHER" id="PTHR39610">
    <property type="entry name" value="BZIP DOMAIN-CONTAINING PROTEIN-RELATED"/>
    <property type="match status" value="1"/>
</dbReference>
<feature type="region of interest" description="Disordered" evidence="1">
    <location>
        <begin position="1"/>
        <end position="91"/>
    </location>
</feature>
<name>A0A9P4NKJ5_9PEZI</name>
<comment type="caution">
    <text evidence="2">The sequence shown here is derived from an EMBL/GenBank/DDBJ whole genome shotgun (WGS) entry which is preliminary data.</text>
</comment>
<dbReference type="Proteomes" id="UP000800235">
    <property type="component" value="Unassembled WGS sequence"/>
</dbReference>
<keyword evidence="3" id="KW-1185">Reference proteome</keyword>
<protein>
    <submittedName>
        <fullName evidence="2">Uncharacterized protein</fullName>
    </submittedName>
</protein>
<proteinExistence type="predicted"/>